<evidence type="ECO:0000256" key="1">
    <source>
        <dbReference type="ARBA" id="ARBA00004613"/>
    </source>
</evidence>
<keyword evidence="4" id="KW-1185">Reference proteome</keyword>
<dbReference type="SUPFAM" id="SSF51120">
    <property type="entry name" value="beta-Roll"/>
    <property type="match status" value="4"/>
</dbReference>
<dbReference type="InterPro" id="IPR001343">
    <property type="entry name" value="Hemolysn_Ca-bd"/>
</dbReference>
<evidence type="ECO:0000313" key="3">
    <source>
        <dbReference type="EMBL" id="MFB2934455.1"/>
    </source>
</evidence>
<reference evidence="3 4" key="1">
    <citation type="submission" date="2024-09" db="EMBL/GenBank/DDBJ databases">
        <title>Floridaenema gen nov. (Aerosakkonemataceae, Aerosakkonematales ord. nov., Cyanobacteria) from benthic tropical and subtropical fresh waters, with the description of four new species.</title>
        <authorList>
            <person name="Moretto J.A."/>
            <person name="Berthold D.E."/>
            <person name="Lefler F.W."/>
            <person name="Huang I.-S."/>
            <person name="Laughinghouse H. IV."/>
        </authorList>
    </citation>
    <scope>NUCLEOTIDE SEQUENCE [LARGE SCALE GENOMIC DNA]</scope>
    <source>
        <strain evidence="3 4">BLCC-F154</strain>
    </source>
</reference>
<gene>
    <name evidence="3" type="ORF">ACE1B6_04190</name>
</gene>
<evidence type="ECO:0000313" key="4">
    <source>
        <dbReference type="Proteomes" id="UP001576776"/>
    </source>
</evidence>
<dbReference type="RefSeq" id="WP_413255983.1">
    <property type="nucleotide sequence ID" value="NZ_JBHFNS010000019.1"/>
</dbReference>
<proteinExistence type="predicted"/>
<keyword evidence="2" id="KW-0964">Secreted</keyword>
<protein>
    <recommendedName>
        <fullName evidence="5">Calcium-binding protein</fullName>
    </recommendedName>
</protein>
<dbReference type="Pfam" id="PF00353">
    <property type="entry name" value="HemolysinCabind"/>
    <property type="match status" value="7"/>
</dbReference>
<dbReference type="PANTHER" id="PTHR38340">
    <property type="entry name" value="S-LAYER PROTEIN"/>
    <property type="match status" value="1"/>
</dbReference>
<comment type="caution">
    <text evidence="3">The sequence shown here is derived from an EMBL/GenBank/DDBJ whole genome shotgun (WGS) entry which is preliminary data.</text>
</comment>
<dbReference type="Proteomes" id="UP001576776">
    <property type="component" value="Unassembled WGS sequence"/>
</dbReference>
<dbReference type="PRINTS" id="PR00313">
    <property type="entry name" value="CABNDNGRPT"/>
</dbReference>
<evidence type="ECO:0000256" key="2">
    <source>
        <dbReference type="ARBA" id="ARBA00022525"/>
    </source>
</evidence>
<accession>A0ABV4Y975</accession>
<dbReference type="EMBL" id="JBHFNS010000019">
    <property type="protein sequence ID" value="MFB2934455.1"/>
    <property type="molecule type" value="Genomic_DNA"/>
</dbReference>
<organism evidence="3 4">
    <name type="scientific">Floridaenema fluviatile BLCC-F154</name>
    <dbReference type="NCBI Taxonomy" id="3153640"/>
    <lineage>
        <taxon>Bacteria</taxon>
        <taxon>Bacillati</taxon>
        <taxon>Cyanobacteriota</taxon>
        <taxon>Cyanophyceae</taxon>
        <taxon>Oscillatoriophycideae</taxon>
        <taxon>Aerosakkonematales</taxon>
        <taxon>Aerosakkonemataceae</taxon>
        <taxon>Floridanema</taxon>
        <taxon>Floridanema fluviatile</taxon>
    </lineage>
</organism>
<name>A0ABV4Y975_9CYAN</name>
<comment type="subcellular location">
    <subcellularLocation>
        <location evidence="1">Secreted</location>
    </subcellularLocation>
</comment>
<dbReference type="InterPro" id="IPR018511">
    <property type="entry name" value="Hemolysin-typ_Ca-bd_CS"/>
</dbReference>
<dbReference type="InterPro" id="IPR050557">
    <property type="entry name" value="RTX_toxin/Mannuronan_C5-epim"/>
</dbReference>
<dbReference type="PROSITE" id="PS00330">
    <property type="entry name" value="HEMOLYSIN_CALCIUM"/>
    <property type="match status" value="3"/>
</dbReference>
<dbReference type="PANTHER" id="PTHR38340:SF1">
    <property type="entry name" value="S-LAYER PROTEIN"/>
    <property type="match status" value="1"/>
</dbReference>
<dbReference type="InterPro" id="IPR011049">
    <property type="entry name" value="Serralysin-like_metalloprot_C"/>
</dbReference>
<sequence>MSKLDLINDFSVQTVSNFLAEFATDDDFETNVAIAFGDDFNAAELEPLSQQWATGYFTDLPKIDILPATELNNASGAFSQQTNTIYLSDRYLSNHQRITRILLEEIGHFVDSRINQIDTPGDEGAIFAALVQNETLDAGKLERLKNESDRITITVDGQTISAEAATDPEDNLTLITDSIQPLLNSIKSLLNTQTLNNLPVLGDLGLQTYVDQFITNTVEQKIIDELNQETEKTVTSIQKALFEALGPTDLGGLGLLLDSNDDDRIQQDDIQTPTDENSIAFNFKIGKTFNPNLNFSENLGLPNLGFNLNGGITPELNFGLNVGFGVDNTTGSDAFFIDTGTTGEFTAGLNAKLVDSSDEPLEFDGTFGFLKLKATDNGSNLTSNFSADFTSDLADASDRVKLSNLSSIEIDPKLTANADLKFKLNSGLSDNGVLPSISSDFNLLGWQYDSTNSATPAPSIQFNQVELDLGSFVKNFAGNIIEDIQTVTQPFDPIINTLNKPLPIVGSSLLDLATLLAELGSGTIDPDTVKFIGQLAEVVDLINEIPTDPDEVKINLGDFNLSGTDVRETSVSNVEPNPVPSFSALDTAPESYGNLAPFFNAIENSENGLADDLEFPILDDATAALKLLLGNSNVELFTYETPKLGFDFEIDLPDIPVFGPIVLQFGGSAGAGAQLKFGFDTKGLNDFRADGFNNPEQIFDGFFVSRPDMGNNLSLFGEITAAAAVSIGIADLAAGGGINLTVGLNVTNPDPGLSPPEQYKVRGSTIASTSPLCLFEPSGALSAIIFASMSLDFGFFSFTKRFDLADINLIDFTVNTGGCEGSLASHFDVEDPEPDPQMQALLAGQGIIDRKGTNNGDTITVTHTEDGEDKIDGEVILSGLDPEPKAYEDVKLIIINGSDGNDEIKFVDIVASGQLDGDTGDDLIIAGKGYDFLNGGAGNDTLDGAGGNNTAVYSDSPAGVTVNLATGIANDGFGTTDKLINIYNVEGSGFNDVLIAHKSGSVLDAGAGDDRLNGDTGDDVMLGGAGADFMDGMAGTDTTTYIASNAPVYVNLSAEDVFLTSPIDGLPVGLIANGGIGGEAEGDQIFNVENVQGSVYDDVLVAGNTSVNVDGLLGNDLIVAAPNAQILDGNKGIDWVSYSPSNAGVNVDLTTGNGSGGYAQGDDLVFAKDNKGNPTADSSFENLEGSIFADNLTGDRQNNIIRGLAGDDNISALAGDDLLIGGAGADTLDGGKNSDLLSADIAILQVRFGVKGGGDTASYQDSNDYVVANLLSGKGSHADAEGDTFSEIENLIGSSFGDTLIGNFGNNDINPGLSNGETDVVNGVFGTDRLTLDYSFNDFGTGIKGGFENTTSNSGFISRNTSDGSSIQDAVSFSNIDRLFVTGTIQDDRIVGGKNSDALLVGAGNDSVNGGGGIDLLNGDDGIDTLSDDLSDKNDDITLISTDITKENPDQVLSLADGTYITQFEVFQNIQTGSGDDELTQLDRVDNNFSTNSGTDTVNPGLGFDTVDGGVGGSFLPGIEPIFIPENDLLILDYSVKDTGSEMLMFVSPQAQKGTAWRTIDPNNLESAYLDFVDFSNFERYQVTGTIKDDLLEVGDGNDTVNGGVGNDDLIGNRGNDLLQGEAGDDILRGTNNVNYGGELGTNNPPDYPEDMDTLSGGLGADTFVLGDGNRNIYYANAGYGDYALITDFNPTEGDVIQLRNLTNCYTQYSLGSSPSGFPSGTALFAGSDPEFPDLIAIIQGETNLSLTEAYFELVGDPCVIIG</sequence>
<evidence type="ECO:0008006" key="5">
    <source>
        <dbReference type="Google" id="ProtNLM"/>
    </source>
</evidence>
<dbReference type="Gene3D" id="2.150.10.10">
    <property type="entry name" value="Serralysin-like metalloprotease, C-terminal"/>
    <property type="match status" value="3"/>
</dbReference>